<feature type="transmembrane region" description="Helical" evidence="1">
    <location>
        <begin position="137"/>
        <end position="157"/>
    </location>
</feature>
<dbReference type="PANTHER" id="PTHR43751">
    <property type="entry name" value="SULFATASE"/>
    <property type="match status" value="1"/>
</dbReference>
<evidence type="ECO:0000313" key="3">
    <source>
        <dbReference type="EMBL" id="KFH44402.1"/>
    </source>
</evidence>
<dbReference type="InterPro" id="IPR000917">
    <property type="entry name" value="Sulfatase_N"/>
</dbReference>
<keyword evidence="1" id="KW-0812">Transmembrane</keyword>
<sequence length="901" mass="101461">MPAAMMARFSPRRLVADLGSRIANRRFAFAAVAIALLGAKIVHIYAHHPAVSSKNMALWGYSFFAQDTVLLVLIRGTLEPWPAWIPVILSRLALALSAAIATFALGISIVSSSFFLASGSEMHWRNIGFASDPSSRALLLTGIFSLFLVVGIVLLLSYLLQDFVFVFFGFVAGIITWPFRFLHGIVRGARRPWHEHLIPAAKSTTAWYSEIPQHDGENGHVSMHGYDDPAEGKSAAMQEKQSNDFLTRPARGLHRLLSRLGPRVPGPELLRRLLLALLYLIAAGLLITQVAMFFAQPAEGSLTFMSWTPALLPFIDFSHSAPSLRKLKPVFGTGIQTSWDKITSLADPPKWSWMPKDQKLPGFDDWGKWGKKHYSAAADPLKLSNMDDDLIPSLRDKLADVPIRHVVLLFLESTRKDVFPMKNNTAFWDRMEESMPNNQLTDEMKERLATLTPTANYLTGDYNDGFEHKAKPVRGGLSMTNAVTTATYTLKSLTGSLCGVTPFAVDFNQEASQLIYQPCLPHLFETFSRLDGTSDHKEEKKVKKERDADAHEFSSYKWRSRYMQTSTMEYDKSRVLLDKIGFERENVIGREYLRSDDAKFGPITLPLVNYFAFEEEPLQDYIRDAFVTAKEENERVFLTHLTSTTHHSWQMPENAELSEDMVTLGDGLADISRYLNVEGYGDRWIKRILDILDDEQVADETLVVLVGDHGVSLPENDKIASYYNPHVANDHVPLVLSHPKLPPVTIEDPVVSLQILPTILDLLVETGSLSGKASKAASDLVRNYEGQSMLRPQNTGVASEEGHGDWHFTVINPGGAQLASRDTRHPERRLVAPVVSDVEWQYSDIDVDPLEKKTIRSFEFSAFIRQIEKEHGEEVAKWAEEAAFISRWWVEENSNRWLSWY</sequence>
<feature type="transmembrane region" description="Helical" evidence="1">
    <location>
        <begin position="273"/>
        <end position="295"/>
    </location>
</feature>
<comment type="caution">
    <text evidence="3">The sequence shown here is derived from an EMBL/GenBank/DDBJ whole genome shotgun (WGS) entry which is preliminary data.</text>
</comment>
<dbReference type="HOGENOM" id="CLU_016056_0_0_1"/>
<feature type="transmembrane region" description="Helical" evidence="1">
    <location>
        <begin position="84"/>
        <end position="117"/>
    </location>
</feature>
<dbReference type="OrthoDB" id="103349at2759"/>
<dbReference type="STRING" id="857340.A0A086T4X0"/>
<protein>
    <recommendedName>
        <fullName evidence="2">Sulfatase N-terminal domain-containing protein</fullName>
    </recommendedName>
</protein>
<accession>A0A086T4X0</accession>
<dbReference type="Gene3D" id="3.40.720.10">
    <property type="entry name" value="Alkaline Phosphatase, subunit A"/>
    <property type="match status" value="1"/>
</dbReference>
<keyword evidence="1" id="KW-0472">Membrane</keyword>
<dbReference type="EMBL" id="JPKY01000049">
    <property type="protein sequence ID" value="KFH44402.1"/>
    <property type="molecule type" value="Genomic_DNA"/>
</dbReference>
<dbReference type="Pfam" id="PF00884">
    <property type="entry name" value="Sulfatase"/>
    <property type="match status" value="1"/>
</dbReference>
<dbReference type="PANTHER" id="PTHR43751:SF3">
    <property type="entry name" value="SULFATASE N-TERMINAL DOMAIN-CONTAINING PROTEIN"/>
    <property type="match status" value="1"/>
</dbReference>
<proteinExistence type="predicted"/>
<evidence type="ECO:0000256" key="1">
    <source>
        <dbReference type="SAM" id="Phobius"/>
    </source>
</evidence>
<organism evidence="3 4">
    <name type="scientific">Hapsidospora chrysogenum (strain ATCC 11550 / CBS 779.69 / DSM 880 / IAM 14645 / JCM 23072 / IMI 49137)</name>
    <name type="common">Acremonium chrysogenum</name>
    <dbReference type="NCBI Taxonomy" id="857340"/>
    <lineage>
        <taxon>Eukaryota</taxon>
        <taxon>Fungi</taxon>
        <taxon>Dikarya</taxon>
        <taxon>Ascomycota</taxon>
        <taxon>Pezizomycotina</taxon>
        <taxon>Sordariomycetes</taxon>
        <taxon>Hypocreomycetidae</taxon>
        <taxon>Hypocreales</taxon>
        <taxon>Bionectriaceae</taxon>
        <taxon>Hapsidospora</taxon>
    </lineage>
</organism>
<feature type="transmembrane region" description="Helical" evidence="1">
    <location>
        <begin position="27"/>
        <end position="46"/>
    </location>
</feature>
<keyword evidence="1" id="KW-1133">Transmembrane helix</keyword>
<evidence type="ECO:0000259" key="2">
    <source>
        <dbReference type="Pfam" id="PF00884"/>
    </source>
</evidence>
<gene>
    <name evidence="3" type="ORF">ACRE_048470</name>
</gene>
<reference evidence="4" key="1">
    <citation type="journal article" date="2014" name="Genome Announc.">
        <title>Genome sequence and annotation of Acremonium chrysogenum, producer of the beta-lactam antibiotic cephalosporin C.</title>
        <authorList>
            <person name="Terfehr D."/>
            <person name="Dahlmann T.A."/>
            <person name="Specht T."/>
            <person name="Zadra I."/>
            <person name="Kuernsteiner H."/>
            <person name="Kueck U."/>
        </authorList>
    </citation>
    <scope>NUCLEOTIDE SEQUENCE [LARGE SCALE GENOMIC DNA]</scope>
    <source>
        <strain evidence="4">ATCC 11550 / CBS 779.69 / DSM 880 / IAM 14645 / JCM 23072 / IMI 49137</strain>
    </source>
</reference>
<dbReference type="SUPFAM" id="SSF53649">
    <property type="entry name" value="Alkaline phosphatase-like"/>
    <property type="match status" value="1"/>
</dbReference>
<feature type="transmembrane region" description="Helical" evidence="1">
    <location>
        <begin position="163"/>
        <end position="182"/>
    </location>
</feature>
<evidence type="ECO:0000313" key="4">
    <source>
        <dbReference type="Proteomes" id="UP000029964"/>
    </source>
</evidence>
<dbReference type="InterPro" id="IPR017850">
    <property type="entry name" value="Alkaline_phosphatase_core_sf"/>
</dbReference>
<dbReference type="InterPro" id="IPR052701">
    <property type="entry name" value="GAG_Ulvan_Degrading_Sulfatases"/>
</dbReference>
<feature type="domain" description="Sulfatase N-terminal" evidence="2">
    <location>
        <begin position="473"/>
        <end position="763"/>
    </location>
</feature>
<keyword evidence="4" id="KW-1185">Reference proteome</keyword>
<name>A0A086T4X0_HAPC1</name>
<dbReference type="Proteomes" id="UP000029964">
    <property type="component" value="Unassembled WGS sequence"/>
</dbReference>
<dbReference type="AlphaFoldDB" id="A0A086T4X0"/>